<dbReference type="EMBL" id="OVEO01000011">
    <property type="protein sequence ID" value="SPQ99200.1"/>
    <property type="molecule type" value="Genomic_DNA"/>
</dbReference>
<organism evidence="1 3">
    <name type="scientific">Plasmodiophora brassicae</name>
    <name type="common">Clubroot disease agent</name>
    <dbReference type="NCBI Taxonomy" id="37360"/>
    <lineage>
        <taxon>Eukaryota</taxon>
        <taxon>Sar</taxon>
        <taxon>Rhizaria</taxon>
        <taxon>Endomyxa</taxon>
        <taxon>Phytomyxea</taxon>
        <taxon>Plasmodiophorida</taxon>
        <taxon>Plasmodiophoridae</taxon>
        <taxon>Plasmodiophora</taxon>
    </lineage>
</organism>
<keyword evidence="3" id="KW-1185">Reference proteome</keyword>
<keyword evidence="2" id="KW-0496">Mitochondrion</keyword>
<gene>
    <name evidence="1" type="ORF">PBRA_004936</name>
    <name evidence="2" type="ORF">PLBR_LOCUS6415</name>
</gene>
<evidence type="ECO:0000313" key="3">
    <source>
        <dbReference type="Proteomes" id="UP000039324"/>
    </source>
</evidence>
<reference evidence="2 4" key="2">
    <citation type="submission" date="2018-03" db="EMBL/GenBank/DDBJ databases">
        <authorList>
            <person name="Fogelqvist J."/>
        </authorList>
    </citation>
    <scope>NUCLEOTIDE SEQUENCE [LARGE SCALE GENOMIC DNA]</scope>
</reference>
<sequence>MRLPSIFSLDAWFGPAPRRWPGGPLLDSVKTISVLLFALRQPFAYENPRACIAVFDRVVGETPGNLVPTSLLAAMMNLHLQCGALNAAMGVAEIRATFVTAIPLIRYGCKTGDVDLSLRYLPRARWRIDTESIHGLLRACAKKGRLSDVMVVCREFRLPKCSFVVHALSRAALVAHRHRFAWLVVASAVLRNVRPHPTTIYSLFRSSQACDSIRPRPVPDISDSPAIFTFVLACNLARGLPIDVDRIRDSPPLFWDRVLTAAAAARRHDVVVEMLKDVLDGDRWISRLAMKTLVQCLWEYPETLRDCLRRCAADTRTLNDVLLACNIAGRVDISVGLIEECKSISINPCTMNIMLMAAVQTHRSSAAVFELWQNSMVGFDAFTISILALACARDPDCVRGALRALGVYGLTYKSAKRRVPLFAIPSMVIALARANRYDLAQDLFDECVTKRGVAADQFLLDTMRIVRRRHRDITDGIGARRSHVTYSV</sequence>
<accession>A0A0G4IMD8</accession>
<reference evidence="1 3" key="1">
    <citation type="submission" date="2015-02" db="EMBL/GenBank/DDBJ databases">
        <authorList>
            <person name="Chooi Y.-H."/>
        </authorList>
    </citation>
    <scope>NUCLEOTIDE SEQUENCE [LARGE SCALE GENOMIC DNA]</scope>
    <source>
        <strain evidence="1">E3</strain>
    </source>
</reference>
<protein>
    <recommendedName>
        <fullName evidence="5">Pentacotripeptide-repeat region of PRORP domain-containing protein</fullName>
    </recommendedName>
</protein>
<geneLocation type="mitochondrion" evidence="2"/>
<dbReference type="Proteomes" id="UP000039324">
    <property type="component" value="Unassembled WGS sequence"/>
</dbReference>
<evidence type="ECO:0000313" key="2">
    <source>
        <dbReference type="EMBL" id="SPQ99200.1"/>
    </source>
</evidence>
<name>A0A0G4IMD8_PLABS</name>
<dbReference type="EMBL" id="CDSF01000057">
    <property type="protein sequence ID" value="CEO96265.1"/>
    <property type="molecule type" value="Genomic_DNA"/>
</dbReference>
<evidence type="ECO:0000313" key="4">
    <source>
        <dbReference type="Proteomes" id="UP000290189"/>
    </source>
</evidence>
<evidence type="ECO:0008006" key="5">
    <source>
        <dbReference type="Google" id="ProtNLM"/>
    </source>
</evidence>
<dbReference type="AlphaFoldDB" id="A0A0G4IMD8"/>
<proteinExistence type="predicted"/>
<dbReference type="Proteomes" id="UP000290189">
    <property type="component" value="Unassembled WGS sequence"/>
</dbReference>
<evidence type="ECO:0000313" key="1">
    <source>
        <dbReference type="EMBL" id="CEO96265.1"/>
    </source>
</evidence>